<evidence type="ECO:0000256" key="3">
    <source>
        <dbReference type="PIRSR" id="PIRSR000149-3"/>
    </source>
</evidence>
<dbReference type="SUPFAM" id="SSF51735">
    <property type="entry name" value="NAD(P)-binding Rossmann-fold domains"/>
    <property type="match status" value="1"/>
</dbReference>
<dbReference type="SUPFAM" id="SSF55347">
    <property type="entry name" value="Glyceraldehyde-3-phosphate dehydrogenase-like, C-terminal domain"/>
    <property type="match status" value="1"/>
</dbReference>
<comment type="caution">
    <text evidence="6">The sequence shown here is derived from an EMBL/GenBank/DDBJ whole genome shotgun (WGS) entry which is preliminary data.</text>
</comment>
<dbReference type="EMBL" id="VANU01000002">
    <property type="protein sequence ID" value="TLP39443.1"/>
    <property type="molecule type" value="Genomic_DNA"/>
</dbReference>
<feature type="site" description="Activates thiol group during catalysis" evidence="4">
    <location>
        <position position="176"/>
    </location>
</feature>
<dbReference type="InterPro" id="IPR020829">
    <property type="entry name" value="GlycerAld_3-P_DH_cat"/>
</dbReference>
<evidence type="ECO:0000256" key="2">
    <source>
        <dbReference type="PIRSR" id="PIRSR000149-1"/>
    </source>
</evidence>
<dbReference type="InterPro" id="IPR020828">
    <property type="entry name" value="GlycerAld_3-P_DH_NAD(P)-bd"/>
</dbReference>
<gene>
    <name evidence="6" type="ORF">FDK22_06120</name>
</gene>
<protein>
    <submittedName>
        <fullName evidence="6">Aldehyde dehydrogenase</fullName>
    </submittedName>
</protein>
<feature type="binding site" evidence="3">
    <location>
        <position position="322"/>
    </location>
    <ligand>
        <name>NAD(+)</name>
        <dbReference type="ChEBI" id="CHEBI:57540"/>
    </ligand>
</feature>
<dbReference type="InterPro" id="IPR020831">
    <property type="entry name" value="GlycerAld/Erythrose_P_DH"/>
</dbReference>
<feature type="binding site" evidence="3">
    <location>
        <position position="117"/>
    </location>
    <ligand>
        <name>NAD(+)</name>
        <dbReference type="ChEBI" id="CHEBI:57540"/>
    </ligand>
</feature>
<dbReference type="Pfam" id="PF00044">
    <property type="entry name" value="Gp_dh_N"/>
    <property type="match status" value="1"/>
</dbReference>
<feature type="binding site" evidence="3">
    <location>
        <begin position="12"/>
        <end position="13"/>
    </location>
    <ligand>
        <name>NAD(+)</name>
        <dbReference type="ChEBI" id="CHEBI:57540"/>
    </ligand>
</feature>
<keyword evidence="1" id="KW-0560">Oxidoreductase</keyword>
<dbReference type="PANTHER" id="PTHR43148">
    <property type="entry name" value="GLYCERALDEHYDE-3-PHOSPHATE DEHYDROGENASE 2"/>
    <property type="match status" value="1"/>
</dbReference>
<dbReference type="GO" id="GO:0016620">
    <property type="term" value="F:oxidoreductase activity, acting on the aldehyde or oxo group of donors, NAD or NADP as acceptor"/>
    <property type="evidence" value="ECO:0007669"/>
    <property type="project" value="InterPro"/>
</dbReference>
<dbReference type="InterPro" id="IPR036291">
    <property type="entry name" value="NAD(P)-bd_dom_sf"/>
</dbReference>
<dbReference type="RefSeq" id="WP_138152026.1">
    <property type="nucleotide sequence ID" value="NZ_VANU01000002.1"/>
</dbReference>
<evidence type="ECO:0000313" key="7">
    <source>
        <dbReference type="Proteomes" id="UP000308901"/>
    </source>
</evidence>
<keyword evidence="3" id="KW-0520">NAD</keyword>
<reference evidence="6 7" key="1">
    <citation type="submission" date="2019-05" db="EMBL/GenBank/DDBJ databases">
        <title>Arcobacter sp. nov., isolated from sea sediment.</title>
        <authorList>
            <person name="Kim W."/>
        </authorList>
    </citation>
    <scope>NUCLEOTIDE SEQUENCE [LARGE SCALE GENOMIC DNA]</scope>
    <source>
        <strain evidence="6 7">CAU 1517</strain>
    </source>
</reference>
<evidence type="ECO:0000256" key="4">
    <source>
        <dbReference type="PIRSR" id="PIRSR000149-4"/>
    </source>
</evidence>
<dbReference type="GO" id="GO:0051287">
    <property type="term" value="F:NAD binding"/>
    <property type="evidence" value="ECO:0007669"/>
    <property type="project" value="InterPro"/>
</dbReference>
<evidence type="ECO:0000313" key="6">
    <source>
        <dbReference type="EMBL" id="TLP39443.1"/>
    </source>
</evidence>
<dbReference type="Gene3D" id="3.30.360.10">
    <property type="entry name" value="Dihydrodipicolinate Reductase, domain 2"/>
    <property type="match status" value="1"/>
</dbReference>
<feature type="domain" description="Glyceraldehyde 3-phosphate dehydrogenase NAD(P) binding" evidence="5">
    <location>
        <begin position="3"/>
        <end position="149"/>
    </location>
</feature>
<name>A0A5R8Y2F5_9BACT</name>
<dbReference type="OrthoDB" id="5345118at2"/>
<dbReference type="Pfam" id="PF02800">
    <property type="entry name" value="Gp_dh_C"/>
    <property type="match status" value="1"/>
</dbReference>
<feature type="active site" description="Nucleophile" evidence="2">
    <location>
        <position position="149"/>
    </location>
</feature>
<dbReference type="Gene3D" id="3.40.50.720">
    <property type="entry name" value="NAD(P)-binding Rossmann-like Domain"/>
    <property type="match status" value="1"/>
</dbReference>
<evidence type="ECO:0000256" key="1">
    <source>
        <dbReference type="ARBA" id="ARBA00023002"/>
    </source>
</evidence>
<proteinExistence type="predicted"/>
<keyword evidence="7" id="KW-1185">Reference proteome</keyword>
<organism evidence="6 7">
    <name type="scientific">Arcobacter arenosus</name>
    <dbReference type="NCBI Taxonomy" id="2576037"/>
    <lineage>
        <taxon>Bacteria</taxon>
        <taxon>Pseudomonadati</taxon>
        <taxon>Campylobacterota</taxon>
        <taxon>Epsilonproteobacteria</taxon>
        <taxon>Campylobacterales</taxon>
        <taxon>Arcobacteraceae</taxon>
        <taxon>Arcobacter</taxon>
    </lineage>
</organism>
<dbReference type="PIRSF" id="PIRSF000149">
    <property type="entry name" value="GAP_DH"/>
    <property type="match status" value="1"/>
</dbReference>
<evidence type="ECO:0000259" key="5">
    <source>
        <dbReference type="SMART" id="SM00846"/>
    </source>
</evidence>
<sequence>MKEKVLINGIGRIGKSILIQLLQKKEYEIVIINEINPYIENIVYSINYDSTYGSLEDKFKVVEESYIQNSQTKIKITNHSSLFDLDLSDIDIIVDSSGVKTNIEKLRSLPVKAIFLTHPNIQADINLILGANENDLDKQKYKVISTSSCNATALLPALKIIDKEKKIICGDIVTIHPLLNHQRVLDGHFVGSSTRDVEYNFEFGRSSTQNIIPNKTTTIKACSFVDSKFNHELISSNSLRVPTDTVGAINVTLFVEKSCTKEGLIEIFKEYEKNQKFNIVLNNFDPLVSSDFKKEQKTTIIDHRYTDVKNEKMIKLLVWYDNEWGYASKVVDILDFYSNN</sequence>
<dbReference type="AlphaFoldDB" id="A0A5R8Y2F5"/>
<dbReference type="Proteomes" id="UP000308901">
    <property type="component" value="Unassembled WGS sequence"/>
</dbReference>
<accession>A0A5R8Y2F5</accession>
<dbReference type="SMART" id="SM00846">
    <property type="entry name" value="Gp_dh_N"/>
    <property type="match status" value="1"/>
</dbReference>
<keyword evidence="3" id="KW-0547">Nucleotide-binding</keyword>